<sequence length="224" mass="27100">MIDSINKHAFIEANIGKIDWSTNNPDKGARTVWTEVKAKVTETLEAKTYWIPNMWKWQIPYFEKLGFKILETDKNMYEFHTVTLPENWKMSERHPETGSRHILDEQGRRRVYISDAVRFSEPTTRLLKRYDIRYQKLDDENMICFVYDTSGGDESDKVEDFVKIYELRYPLSRWRQKYTNAEEKAEFDKDYRKYITAVQKYEKLCRKFLEENYPAYNDPTAYWD</sequence>
<reference evidence="1" key="1">
    <citation type="journal article" date="2012" name="Science">
        <title>Fermentation, hydrogen, and sulfur metabolism in multiple uncultivated bacterial phyla.</title>
        <authorList>
            <person name="Wrighton K.C."/>
            <person name="Thomas B.C."/>
            <person name="Sharon I."/>
            <person name="Miller C.S."/>
            <person name="Castelle C.J."/>
            <person name="VerBerkmoes N.C."/>
            <person name="Wilkins M.J."/>
            <person name="Hettich R.L."/>
            <person name="Lipton M.S."/>
            <person name="Williams K.H."/>
            <person name="Long P.E."/>
            <person name="Banfield J.F."/>
        </authorList>
    </citation>
    <scope>NUCLEOTIDE SEQUENCE [LARGE SCALE GENOMIC DNA]</scope>
</reference>
<evidence type="ECO:0000313" key="1">
    <source>
        <dbReference type="EMBL" id="EKE30346.1"/>
    </source>
</evidence>
<organism evidence="1">
    <name type="scientific">uncultured bacterium</name>
    <name type="common">gcode 4</name>
    <dbReference type="NCBI Taxonomy" id="1234023"/>
    <lineage>
        <taxon>Bacteria</taxon>
        <taxon>environmental samples</taxon>
    </lineage>
</organism>
<gene>
    <name evidence="1" type="ORF">ACD_2C00003G0002</name>
</gene>
<accession>K2FGR7</accession>
<comment type="caution">
    <text evidence="1">The sequence shown here is derived from an EMBL/GenBank/DDBJ whole genome shotgun (WGS) entry which is preliminary data.</text>
</comment>
<protein>
    <submittedName>
        <fullName evidence="1">Uncharacterized protein</fullName>
    </submittedName>
</protein>
<dbReference type="EMBL" id="AMFJ01000003">
    <property type="protein sequence ID" value="EKE30346.1"/>
    <property type="molecule type" value="Genomic_DNA"/>
</dbReference>
<name>K2FGR7_9BACT</name>
<dbReference type="AlphaFoldDB" id="K2FGR7"/>
<proteinExistence type="predicted"/>